<protein>
    <submittedName>
        <fullName evidence="8">Uncharacterized protein</fullName>
    </submittedName>
</protein>
<feature type="signal peptide" evidence="7">
    <location>
        <begin position="1"/>
        <end position="18"/>
    </location>
</feature>
<evidence type="ECO:0000256" key="1">
    <source>
        <dbReference type="ARBA" id="ARBA00023040"/>
    </source>
</evidence>
<proteinExistence type="predicted"/>
<evidence type="ECO:0000313" key="8">
    <source>
        <dbReference type="EMBL" id="CAD7650638.1"/>
    </source>
</evidence>
<keyword evidence="5" id="KW-0175">Coiled coil</keyword>
<dbReference type="EMBL" id="CAJPIZ010053013">
    <property type="protein sequence ID" value="CAG2123009.1"/>
    <property type="molecule type" value="Genomic_DNA"/>
</dbReference>
<dbReference type="InterPro" id="IPR002455">
    <property type="entry name" value="GPCR3_GABA-B"/>
</dbReference>
<keyword evidence="1" id="KW-0297">G-protein coupled receptor</keyword>
<keyword evidence="2" id="KW-0675">Receptor</keyword>
<reference evidence="8" key="1">
    <citation type="submission" date="2020-11" db="EMBL/GenBank/DDBJ databases">
        <authorList>
            <person name="Tran Van P."/>
        </authorList>
    </citation>
    <scope>NUCLEOTIDE SEQUENCE</scope>
</reference>
<evidence type="ECO:0000256" key="5">
    <source>
        <dbReference type="SAM" id="Coils"/>
    </source>
</evidence>
<evidence type="ECO:0000256" key="6">
    <source>
        <dbReference type="SAM" id="Phobius"/>
    </source>
</evidence>
<evidence type="ECO:0000256" key="7">
    <source>
        <dbReference type="SAM" id="SignalP"/>
    </source>
</evidence>
<dbReference type="PANTHER" id="PTHR10519:SF77">
    <property type="entry name" value="GAMMA-AMINOBUTYRIC ACID TYPE B RECEPTOR SUBUNIT 1"/>
    <property type="match status" value="1"/>
</dbReference>
<gene>
    <name evidence="8" type="ORF">OSB1V03_LOCUS22954</name>
</gene>
<dbReference type="AlphaFoldDB" id="A0A7R9LZK1"/>
<dbReference type="GO" id="GO:0038039">
    <property type="term" value="C:G protein-coupled receptor heterodimeric complex"/>
    <property type="evidence" value="ECO:0007669"/>
    <property type="project" value="TreeGrafter"/>
</dbReference>
<sequence length="129" mass="14769">MSIYNVVILCLITGPVSQVIEDQVNAHFAFIALAIIFCCFLTMALVFVPKVVELVRRRGGPNAGLNGSGINGTFHETMTSREEEERFNRITLENQELKEKIFEKERQIEEIKTKIELLAKEQQELRKSE</sequence>
<keyword evidence="6" id="KW-1133">Transmembrane helix</keyword>
<accession>A0A7R9LZK1</accession>
<dbReference type="GO" id="GO:0004965">
    <property type="term" value="F:G protein-coupled GABA receptor activity"/>
    <property type="evidence" value="ECO:0007669"/>
    <property type="project" value="InterPro"/>
</dbReference>
<evidence type="ECO:0000256" key="4">
    <source>
        <dbReference type="ARBA" id="ARBA00023224"/>
    </source>
</evidence>
<keyword evidence="9" id="KW-1185">Reference proteome</keyword>
<name>A0A7R9LZK1_9ACAR</name>
<dbReference type="GO" id="GO:0007214">
    <property type="term" value="P:gamma-aminobutyric acid signaling pathway"/>
    <property type="evidence" value="ECO:0007669"/>
    <property type="project" value="TreeGrafter"/>
</dbReference>
<feature type="chain" id="PRO_5035680589" evidence="7">
    <location>
        <begin position="19"/>
        <end position="129"/>
    </location>
</feature>
<dbReference type="PANTHER" id="PTHR10519">
    <property type="entry name" value="GABA-B RECEPTOR"/>
    <property type="match status" value="1"/>
</dbReference>
<organism evidence="8">
    <name type="scientific">Medioppia subpectinata</name>
    <dbReference type="NCBI Taxonomy" id="1979941"/>
    <lineage>
        <taxon>Eukaryota</taxon>
        <taxon>Metazoa</taxon>
        <taxon>Ecdysozoa</taxon>
        <taxon>Arthropoda</taxon>
        <taxon>Chelicerata</taxon>
        <taxon>Arachnida</taxon>
        <taxon>Acari</taxon>
        <taxon>Acariformes</taxon>
        <taxon>Sarcoptiformes</taxon>
        <taxon>Oribatida</taxon>
        <taxon>Brachypylina</taxon>
        <taxon>Oppioidea</taxon>
        <taxon>Oppiidae</taxon>
        <taxon>Medioppia</taxon>
    </lineage>
</organism>
<keyword evidence="6" id="KW-0472">Membrane</keyword>
<feature type="non-terminal residue" evidence="8">
    <location>
        <position position="129"/>
    </location>
</feature>
<keyword evidence="6" id="KW-0812">Transmembrane</keyword>
<keyword evidence="3" id="KW-0325">Glycoprotein</keyword>
<keyword evidence="4" id="KW-0807">Transducer</keyword>
<evidence type="ECO:0000313" key="9">
    <source>
        <dbReference type="Proteomes" id="UP000759131"/>
    </source>
</evidence>
<dbReference type="EMBL" id="OC907588">
    <property type="protein sequence ID" value="CAD7650638.1"/>
    <property type="molecule type" value="Genomic_DNA"/>
</dbReference>
<evidence type="ECO:0000256" key="3">
    <source>
        <dbReference type="ARBA" id="ARBA00023180"/>
    </source>
</evidence>
<dbReference type="Proteomes" id="UP000759131">
    <property type="component" value="Unassembled WGS sequence"/>
</dbReference>
<evidence type="ECO:0000256" key="2">
    <source>
        <dbReference type="ARBA" id="ARBA00023170"/>
    </source>
</evidence>
<keyword evidence="7" id="KW-0732">Signal</keyword>
<feature type="coiled-coil region" evidence="5">
    <location>
        <begin position="80"/>
        <end position="128"/>
    </location>
</feature>
<dbReference type="OrthoDB" id="2150267at2759"/>
<feature type="transmembrane region" description="Helical" evidence="6">
    <location>
        <begin position="28"/>
        <end position="48"/>
    </location>
</feature>